<evidence type="ECO:0000313" key="6">
    <source>
        <dbReference type="Proteomes" id="UP001156882"/>
    </source>
</evidence>
<dbReference type="PANTHER" id="PTHR43877">
    <property type="entry name" value="AMINOALKYLPHOSPHONATE N-ACETYLTRANSFERASE-RELATED-RELATED"/>
    <property type="match status" value="1"/>
</dbReference>
<keyword evidence="3" id="KW-0812">Transmembrane</keyword>
<dbReference type="Gene3D" id="3.40.630.30">
    <property type="match status" value="1"/>
</dbReference>
<evidence type="ECO:0000256" key="3">
    <source>
        <dbReference type="SAM" id="Phobius"/>
    </source>
</evidence>
<dbReference type="RefSeq" id="WP_284314822.1">
    <property type="nucleotide sequence ID" value="NZ_BSPC01000054.1"/>
</dbReference>
<dbReference type="InterPro" id="IPR050832">
    <property type="entry name" value="Bact_Acetyltransf"/>
</dbReference>
<keyword evidence="3" id="KW-1133">Transmembrane helix</keyword>
<dbReference type="Proteomes" id="UP001156882">
    <property type="component" value="Unassembled WGS sequence"/>
</dbReference>
<dbReference type="InterPro" id="IPR000182">
    <property type="entry name" value="GNAT_dom"/>
</dbReference>
<keyword evidence="3" id="KW-0472">Membrane</keyword>
<sequence>MTTIRLRKARAEDLDTLVNLEFSVFPGDRISRRSWRDLLKSPSALVTVATVGDIVAGCTVVLLNKRTAIARLYSIAVAPEARKQGVARLLLDVVMLAAAETGACLLRLETRFDNLQAQRLFIHLGFKPFKRIPAYYEDGAEAIRYQRMISDDEIHARPESKSCHLN</sequence>
<evidence type="ECO:0000259" key="4">
    <source>
        <dbReference type="PROSITE" id="PS51186"/>
    </source>
</evidence>
<comment type="caution">
    <text evidence="5">The sequence shown here is derived from an EMBL/GenBank/DDBJ whole genome shotgun (WGS) entry which is preliminary data.</text>
</comment>
<feature type="transmembrane region" description="Helical" evidence="3">
    <location>
        <begin position="44"/>
        <end position="63"/>
    </location>
</feature>
<dbReference type="PROSITE" id="PS51186">
    <property type="entry name" value="GNAT"/>
    <property type="match status" value="1"/>
</dbReference>
<dbReference type="Pfam" id="PF00583">
    <property type="entry name" value="Acetyltransf_1"/>
    <property type="match status" value="1"/>
</dbReference>
<keyword evidence="1" id="KW-0808">Transferase</keyword>
<keyword evidence="2" id="KW-0012">Acyltransferase</keyword>
<dbReference type="InterPro" id="IPR016181">
    <property type="entry name" value="Acyl_CoA_acyltransferase"/>
</dbReference>
<evidence type="ECO:0000313" key="5">
    <source>
        <dbReference type="EMBL" id="GLS21824.1"/>
    </source>
</evidence>
<feature type="domain" description="N-acetyltransferase" evidence="4">
    <location>
        <begin position="4"/>
        <end position="150"/>
    </location>
</feature>
<name>A0ABQ6CSV4_9HYPH</name>
<dbReference type="SUPFAM" id="SSF55729">
    <property type="entry name" value="Acyl-CoA N-acyltransferases (Nat)"/>
    <property type="match status" value="1"/>
</dbReference>
<dbReference type="PANTHER" id="PTHR43877:SF2">
    <property type="entry name" value="AMINOALKYLPHOSPHONATE N-ACETYLTRANSFERASE-RELATED"/>
    <property type="match status" value="1"/>
</dbReference>
<gene>
    <name evidence="5" type="ORF">GCM10007874_48410</name>
</gene>
<reference evidence="6" key="1">
    <citation type="journal article" date="2019" name="Int. J. Syst. Evol. Microbiol.">
        <title>The Global Catalogue of Microorganisms (GCM) 10K type strain sequencing project: providing services to taxonomists for standard genome sequencing and annotation.</title>
        <authorList>
            <consortium name="The Broad Institute Genomics Platform"/>
            <consortium name="The Broad Institute Genome Sequencing Center for Infectious Disease"/>
            <person name="Wu L."/>
            <person name="Ma J."/>
        </authorList>
    </citation>
    <scope>NUCLEOTIDE SEQUENCE [LARGE SCALE GENOMIC DNA]</scope>
    <source>
        <strain evidence="6">NBRC 101365</strain>
    </source>
</reference>
<dbReference type="CDD" id="cd04301">
    <property type="entry name" value="NAT_SF"/>
    <property type="match status" value="1"/>
</dbReference>
<accession>A0ABQ6CSV4</accession>
<evidence type="ECO:0000256" key="1">
    <source>
        <dbReference type="ARBA" id="ARBA00022679"/>
    </source>
</evidence>
<protein>
    <recommendedName>
        <fullName evidence="4">N-acetyltransferase domain-containing protein</fullName>
    </recommendedName>
</protein>
<evidence type="ECO:0000256" key="2">
    <source>
        <dbReference type="ARBA" id="ARBA00023315"/>
    </source>
</evidence>
<dbReference type="EMBL" id="BSPC01000054">
    <property type="protein sequence ID" value="GLS21824.1"/>
    <property type="molecule type" value="Genomic_DNA"/>
</dbReference>
<keyword evidence="6" id="KW-1185">Reference proteome</keyword>
<proteinExistence type="predicted"/>
<organism evidence="5 6">
    <name type="scientific">Labrys miyagiensis</name>
    <dbReference type="NCBI Taxonomy" id="346912"/>
    <lineage>
        <taxon>Bacteria</taxon>
        <taxon>Pseudomonadati</taxon>
        <taxon>Pseudomonadota</taxon>
        <taxon>Alphaproteobacteria</taxon>
        <taxon>Hyphomicrobiales</taxon>
        <taxon>Xanthobacteraceae</taxon>
        <taxon>Labrys</taxon>
    </lineage>
</organism>